<dbReference type="InterPro" id="IPR002423">
    <property type="entry name" value="Cpn60/GroEL/TCP-1"/>
</dbReference>
<evidence type="ECO:0000256" key="2">
    <source>
        <dbReference type="ARBA" id="ARBA00006607"/>
    </source>
</evidence>
<dbReference type="Gene3D" id="1.10.560.10">
    <property type="entry name" value="GroEL-like equatorial domain"/>
    <property type="match status" value="1"/>
</dbReference>
<comment type="subcellular location">
    <subcellularLocation>
        <location evidence="1">Mitochondrion</location>
    </subcellularLocation>
</comment>
<dbReference type="GO" id="GO:0005524">
    <property type="term" value="F:ATP binding"/>
    <property type="evidence" value="ECO:0007669"/>
    <property type="project" value="UniProtKB-KW"/>
</dbReference>
<comment type="similarity">
    <text evidence="2 10">Belongs to the chaperonin (HSP60) family.</text>
</comment>
<name>A0AAD1U8K6_EUPCR</name>
<gene>
    <name evidence="11" type="ORF">ECRASSUSDP1_LOCUS4698</name>
</gene>
<dbReference type="InterPro" id="IPR027409">
    <property type="entry name" value="GroEL-like_apical_dom_sf"/>
</dbReference>
<keyword evidence="5" id="KW-0067">ATP-binding</keyword>
<dbReference type="GO" id="GO:0042026">
    <property type="term" value="P:protein refolding"/>
    <property type="evidence" value="ECO:0007669"/>
    <property type="project" value="InterPro"/>
</dbReference>
<dbReference type="PANTHER" id="PTHR45633">
    <property type="entry name" value="60 KDA HEAT SHOCK PROTEIN, MITOCHONDRIAL"/>
    <property type="match status" value="1"/>
</dbReference>
<proteinExistence type="inferred from homology"/>
<dbReference type="HAMAP" id="MF_00600">
    <property type="entry name" value="CH60"/>
    <property type="match status" value="1"/>
</dbReference>
<dbReference type="EMBL" id="CAMPGE010004516">
    <property type="protein sequence ID" value="CAI2363365.1"/>
    <property type="molecule type" value="Genomic_DNA"/>
</dbReference>
<evidence type="ECO:0000256" key="10">
    <source>
        <dbReference type="RuleBase" id="RU000418"/>
    </source>
</evidence>
<dbReference type="Gene3D" id="3.30.260.10">
    <property type="entry name" value="TCP-1-like chaperonin intermediate domain"/>
    <property type="match status" value="1"/>
</dbReference>
<evidence type="ECO:0000256" key="1">
    <source>
        <dbReference type="ARBA" id="ARBA00004173"/>
    </source>
</evidence>
<evidence type="ECO:0000313" key="12">
    <source>
        <dbReference type="Proteomes" id="UP001295684"/>
    </source>
</evidence>
<accession>A0AAD1U8K6</accession>
<dbReference type="InterPro" id="IPR018370">
    <property type="entry name" value="Chaperonin_Cpn60_CS"/>
</dbReference>
<dbReference type="Pfam" id="PF00118">
    <property type="entry name" value="Cpn60_TCP1"/>
    <property type="match status" value="1"/>
</dbReference>
<keyword evidence="8" id="KW-0143">Chaperone</keyword>
<dbReference type="NCBIfam" id="NF000592">
    <property type="entry name" value="PRK00013.1"/>
    <property type="match status" value="1"/>
</dbReference>
<dbReference type="FunFam" id="1.10.560.10:FF:000031">
    <property type="entry name" value="60 kDa heat shock protein, mitochondrial"/>
    <property type="match status" value="1"/>
</dbReference>
<dbReference type="PROSITE" id="PS00296">
    <property type="entry name" value="CHAPERONINS_CPN60"/>
    <property type="match status" value="1"/>
</dbReference>
<dbReference type="PRINTS" id="PR00298">
    <property type="entry name" value="CHAPERONIN60"/>
</dbReference>
<dbReference type="InterPro" id="IPR027413">
    <property type="entry name" value="GROEL-like_equatorial_sf"/>
</dbReference>
<keyword evidence="4" id="KW-0547">Nucleotide-binding</keyword>
<dbReference type="FunFam" id="3.50.7.10:FF:000001">
    <property type="entry name" value="60 kDa chaperonin"/>
    <property type="match status" value="1"/>
</dbReference>
<comment type="function">
    <text evidence="9">Molecular chaperone; assists the folding of proteins upon ATP hydrolysis. Known to play a role, in vitro, in the folding of actin and tubulin.</text>
</comment>
<protein>
    <submittedName>
        <fullName evidence="11">Uncharacterized protein</fullName>
    </submittedName>
</protein>
<evidence type="ECO:0000256" key="9">
    <source>
        <dbReference type="ARBA" id="ARBA00024677"/>
    </source>
</evidence>
<dbReference type="GO" id="GO:0005739">
    <property type="term" value="C:mitochondrion"/>
    <property type="evidence" value="ECO:0007669"/>
    <property type="project" value="UniProtKB-SubCell"/>
</dbReference>
<evidence type="ECO:0000256" key="4">
    <source>
        <dbReference type="ARBA" id="ARBA00022741"/>
    </source>
</evidence>
<keyword evidence="7" id="KW-0496">Mitochondrion</keyword>
<dbReference type="NCBIfam" id="NF009488">
    <property type="entry name" value="PRK12850.1"/>
    <property type="match status" value="1"/>
</dbReference>
<dbReference type="NCBIfam" id="NF009487">
    <property type="entry name" value="PRK12849.1"/>
    <property type="match status" value="1"/>
</dbReference>
<keyword evidence="12" id="KW-1185">Reference proteome</keyword>
<dbReference type="NCBIfam" id="NF009489">
    <property type="entry name" value="PRK12851.1"/>
    <property type="match status" value="1"/>
</dbReference>
<dbReference type="AlphaFoldDB" id="A0AAD1U8K6"/>
<reference evidence="11" key="1">
    <citation type="submission" date="2023-07" db="EMBL/GenBank/DDBJ databases">
        <authorList>
            <consortium name="AG Swart"/>
            <person name="Singh M."/>
            <person name="Singh A."/>
            <person name="Seah K."/>
            <person name="Emmerich C."/>
        </authorList>
    </citation>
    <scope>NUCLEOTIDE SEQUENCE</scope>
    <source>
        <strain evidence="11">DP1</strain>
    </source>
</reference>
<evidence type="ECO:0000256" key="8">
    <source>
        <dbReference type="ARBA" id="ARBA00023186"/>
    </source>
</evidence>
<dbReference type="SUPFAM" id="SSF54849">
    <property type="entry name" value="GroEL-intermediate domain like"/>
    <property type="match status" value="1"/>
</dbReference>
<evidence type="ECO:0000313" key="11">
    <source>
        <dbReference type="EMBL" id="CAI2363365.1"/>
    </source>
</evidence>
<evidence type="ECO:0000256" key="6">
    <source>
        <dbReference type="ARBA" id="ARBA00022946"/>
    </source>
</evidence>
<evidence type="ECO:0000256" key="7">
    <source>
        <dbReference type="ARBA" id="ARBA00023128"/>
    </source>
</evidence>
<dbReference type="InterPro" id="IPR001844">
    <property type="entry name" value="Cpn60/GroEL"/>
</dbReference>
<evidence type="ECO:0000256" key="5">
    <source>
        <dbReference type="ARBA" id="ARBA00022840"/>
    </source>
</evidence>
<dbReference type="CDD" id="cd03344">
    <property type="entry name" value="GroEL"/>
    <property type="match status" value="1"/>
</dbReference>
<dbReference type="InterPro" id="IPR027410">
    <property type="entry name" value="TCP-1-like_intermed_sf"/>
</dbReference>
<dbReference type="SUPFAM" id="SSF48592">
    <property type="entry name" value="GroEL equatorial domain-like"/>
    <property type="match status" value="1"/>
</dbReference>
<dbReference type="GO" id="GO:0140662">
    <property type="term" value="F:ATP-dependent protein folding chaperone"/>
    <property type="evidence" value="ECO:0007669"/>
    <property type="project" value="InterPro"/>
</dbReference>
<sequence>MHSVSKNLFKKSRGITKLSQAFFASKDIRFGTEARALMLQGADDLADAVQVTLGPRGRNVIIDSTFGNPKITKDGVTVAKSIEFADRYHNMGASLIKQVANQANDKAGDGTTTATVLARAIYKEGCKSVAAGMNPMDLRRGVQLAVNAVADHLSSISTPVSGKEAIQNVATISANNDKHIGELIATIFDKIGREGTITVQDGKTLDVEVEYVEGIKFDRGFISPYFVTDTKNQKVEMENPLMLLVDKKVSTIQSILKYLEHASQQQKPILIIAEDVESEALATLVINKLRGGLRVCAVKAPGFGDNRKATMQDISISTGATLVSQDIGMTLEDSGIEVLGTAKKVIVTKDDTIILDGQGSKEDIAERVEAIKQDILNTTSEYAREKAQERLGKLTGGVAVIKVGGSSEVEVSELKDRIDDALCATRAAIDEGIVPGGGVALLNSLKALKELKGENFDQNIGIKIIKEAIKMPAKIICNNAGFEGSVVVDKIQQEENPNVGFDAHTGEYTDLIERGIIDPTKVVRTAIIDSAGIASLMITSEAMIVEEKEASPPAPAGGAPGMGGMGGMGGMF</sequence>
<dbReference type="Gene3D" id="3.50.7.10">
    <property type="entry name" value="GroEL"/>
    <property type="match status" value="1"/>
</dbReference>
<dbReference type="SUPFAM" id="SSF52029">
    <property type="entry name" value="GroEL apical domain-like"/>
    <property type="match status" value="1"/>
</dbReference>
<organism evidence="11 12">
    <name type="scientific">Euplotes crassus</name>
    <dbReference type="NCBI Taxonomy" id="5936"/>
    <lineage>
        <taxon>Eukaryota</taxon>
        <taxon>Sar</taxon>
        <taxon>Alveolata</taxon>
        <taxon>Ciliophora</taxon>
        <taxon>Intramacronucleata</taxon>
        <taxon>Spirotrichea</taxon>
        <taxon>Hypotrichia</taxon>
        <taxon>Euplotida</taxon>
        <taxon>Euplotidae</taxon>
        <taxon>Moneuplotes</taxon>
    </lineage>
</organism>
<comment type="caution">
    <text evidence="11">The sequence shown here is derived from an EMBL/GenBank/DDBJ whole genome shotgun (WGS) entry which is preliminary data.</text>
</comment>
<comment type="subunit">
    <text evidence="3">Heterooligomeric complex of about 850 to 900 kDa that forms two stacked rings, 12 to 16 nm in diameter.</text>
</comment>
<dbReference type="Proteomes" id="UP001295684">
    <property type="component" value="Unassembled WGS sequence"/>
</dbReference>
<keyword evidence="6" id="KW-0809">Transit peptide</keyword>
<dbReference type="NCBIfam" id="TIGR02348">
    <property type="entry name" value="GroEL"/>
    <property type="match status" value="1"/>
</dbReference>
<evidence type="ECO:0000256" key="3">
    <source>
        <dbReference type="ARBA" id="ARBA00011531"/>
    </source>
</evidence>